<comment type="caution">
    <text evidence="2">The sequence shown here is derived from an EMBL/GenBank/DDBJ whole genome shotgun (WGS) entry which is preliminary data.</text>
</comment>
<dbReference type="EMBL" id="CM029041">
    <property type="protein sequence ID" value="KAG2628372.1"/>
    <property type="molecule type" value="Genomic_DNA"/>
</dbReference>
<dbReference type="AlphaFoldDB" id="A0A8T0UVP5"/>
<reference evidence="2" key="1">
    <citation type="submission" date="2020-05" db="EMBL/GenBank/DDBJ databases">
        <title>WGS assembly of Panicum virgatum.</title>
        <authorList>
            <person name="Lovell J.T."/>
            <person name="Jenkins J."/>
            <person name="Shu S."/>
            <person name="Juenger T.E."/>
            <person name="Schmutz J."/>
        </authorList>
    </citation>
    <scope>NUCLEOTIDE SEQUENCE</scope>
    <source>
        <strain evidence="2">AP13</strain>
    </source>
</reference>
<sequence length="99" mass="10718">MCPPLVALCDTAPRRFAWPPLPAPLSANQPMRRHLRPAEVRLPPRPLAAMAAPPPVRLQDSIPPCAPPAEVHCLPFELESGDTTESSRGAPPWSAWLSS</sequence>
<evidence type="ECO:0000256" key="1">
    <source>
        <dbReference type="SAM" id="MobiDB-lite"/>
    </source>
</evidence>
<name>A0A8T0UVP5_PANVG</name>
<accession>A0A8T0UVP5</accession>
<evidence type="ECO:0000313" key="3">
    <source>
        <dbReference type="Proteomes" id="UP000823388"/>
    </source>
</evidence>
<organism evidence="2 3">
    <name type="scientific">Panicum virgatum</name>
    <name type="common">Blackwell switchgrass</name>
    <dbReference type="NCBI Taxonomy" id="38727"/>
    <lineage>
        <taxon>Eukaryota</taxon>
        <taxon>Viridiplantae</taxon>
        <taxon>Streptophyta</taxon>
        <taxon>Embryophyta</taxon>
        <taxon>Tracheophyta</taxon>
        <taxon>Spermatophyta</taxon>
        <taxon>Magnoliopsida</taxon>
        <taxon>Liliopsida</taxon>
        <taxon>Poales</taxon>
        <taxon>Poaceae</taxon>
        <taxon>PACMAD clade</taxon>
        <taxon>Panicoideae</taxon>
        <taxon>Panicodae</taxon>
        <taxon>Paniceae</taxon>
        <taxon>Panicinae</taxon>
        <taxon>Panicum</taxon>
        <taxon>Panicum sect. Hiantes</taxon>
    </lineage>
</organism>
<protein>
    <submittedName>
        <fullName evidence="2">Uncharacterized protein</fullName>
    </submittedName>
</protein>
<keyword evidence="3" id="KW-1185">Reference proteome</keyword>
<proteinExistence type="predicted"/>
<evidence type="ECO:0000313" key="2">
    <source>
        <dbReference type="EMBL" id="KAG2628372.1"/>
    </source>
</evidence>
<gene>
    <name evidence="2" type="ORF">PVAP13_3KG244227</name>
</gene>
<dbReference type="Proteomes" id="UP000823388">
    <property type="component" value="Chromosome 3K"/>
</dbReference>
<feature type="region of interest" description="Disordered" evidence="1">
    <location>
        <begin position="76"/>
        <end position="99"/>
    </location>
</feature>